<dbReference type="Proteomes" id="UP000023268">
    <property type="component" value="Unassembled WGS sequence"/>
</dbReference>
<sequence length="327" mass="34469">MKRRNYIQAIVLAAVVSTIPGAWAQGPGAWPDKPIKFVLSQPPGSGPDNVARLLGDKLSRSLGQPIVIENKPGGQNVIGAQAAAQAAPDGYTFYFATTAALVSNKYLFKTLPYDAQKDFTPVAFVAKSPFAVLVKAESPIQSMQDLIARSKAQPGTLALANEGGRTFGGIIARLINARTKMQVNLVGYTSVGVAVQDVIGGHADAVVADLASTAQLVRQGRLRLLAVTSAKRVPGWESVPALSELLPGFEMVGWFAVVAPAGTPAAAVQRLNKEINALLADTELVQRMTTMGPLAEALGTPRQLATFLGAEHERWGSVAKEIGLLPE</sequence>
<evidence type="ECO:0000256" key="2">
    <source>
        <dbReference type="SAM" id="SignalP"/>
    </source>
</evidence>
<dbReference type="AlphaFoldDB" id="A0A016XK77"/>
<dbReference type="InterPro" id="IPR005064">
    <property type="entry name" value="BUG"/>
</dbReference>
<protein>
    <recommendedName>
        <fullName evidence="5">Tripartite tricarboxylate transporter substrate binding protein</fullName>
    </recommendedName>
</protein>
<dbReference type="PANTHER" id="PTHR42928">
    <property type="entry name" value="TRICARBOXYLATE-BINDING PROTEIN"/>
    <property type="match status" value="1"/>
</dbReference>
<evidence type="ECO:0008006" key="5">
    <source>
        <dbReference type="Google" id="ProtNLM"/>
    </source>
</evidence>
<accession>A0A016XK77</accession>
<name>A0A016XK77_9BURK</name>
<proteinExistence type="inferred from homology"/>
<dbReference type="PANTHER" id="PTHR42928:SF5">
    <property type="entry name" value="BLR1237 PROTEIN"/>
    <property type="match status" value="1"/>
</dbReference>
<keyword evidence="2" id="KW-0732">Signal</keyword>
<feature type="chain" id="PRO_5001491884" description="Tripartite tricarboxylate transporter substrate binding protein" evidence="2">
    <location>
        <begin position="25"/>
        <end position="327"/>
    </location>
</feature>
<dbReference type="RefSeq" id="WP_051509921.1">
    <property type="nucleotide sequence ID" value="NZ_JEMG01000001.1"/>
</dbReference>
<dbReference type="SUPFAM" id="SSF53850">
    <property type="entry name" value="Periplasmic binding protein-like II"/>
    <property type="match status" value="1"/>
</dbReference>
<dbReference type="Gene3D" id="3.40.190.150">
    <property type="entry name" value="Bordetella uptake gene, domain 1"/>
    <property type="match status" value="1"/>
</dbReference>
<feature type="signal peptide" evidence="2">
    <location>
        <begin position="1"/>
        <end position="24"/>
    </location>
</feature>
<dbReference type="PIRSF" id="PIRSF017082">
    <property type="entry name" value="YflP"/>
    <property type="match status" value="1"/>
</dbReference>
<dbReference type="Gene3D" id="3.40.190.10">
    <property type="entry name" value="Periplasmic binding protein-like II"/>
    <property type="match status" value="1"/>
</dbReference>
<comment type="caution">
    <text evidence="3">The sequence shown here is derived from an EMBL/GenBank/DDBJ whole genome shotgun (WGS) entry which is preliminary data.</text>
</comment>
<comment type="similarity">
    <text evidence="1">Belongs to the UPF0065 (bug) family.</text>
</comment>
<dbReference type="CDD" id="cd07012">
    <property type="entry name" value="PBP2_Bug_TTT"/>
    <property type="match status" value="1"/>
</dbReference>
<organism evidence="3 4">
    <name type="scientific">Hylemonella gracilis str. Niagara R</name>
    <dbReference type="NCBI Taxonomy" id="1458275"/>
    <lineage>
        <taxon>Bacteria</taxon>
        <taxon>Pseudomonadati</taxon>
        <taxon>Pseudomonadota</taxon>
        <taxon>Betaproteobacteria</taxon>
        <taxon>Burkholderiales</taxon>
        <taxon>Comamonadaceae</taxon>
        <taxon>Hylemonella</taxon>
    </lineage>
</organism>
<dbReference type="STRING" id="1458275.AZ34_15465"/>
<reference evidence="3 4" key="1">
    <citation type="submission" date="2014-02" db="EMBL/GenBank/DDBJ databases">
        <title>Draft Genome of Hylemonella gracilis isolated from the Niagara River.</title>
        <authorList>
            <person name="Pawlowski D.R."/>
            <person name="Koudelka G.B."/>
        </authorList>
    </citation>
    <scope>NUCLEOTIDE SEQUENCE [LARGE SCALE GENOMIC DNA]</scope>
    <source>
        <strain evidence="3 4">Niagara R</strain>
    </source>
</reference>
<gene>
    <name evidence="3" type="ORF">AZ34_15465</name>
</gene>
<evidence type="ECO:0000313" key="3">
    <source>
        <dbReference type="EMBL" id="EYC52315.1"/>
    </source>
</evidence>
<evidence type="ECO:0000313" key="4">
    <source>
        <dbReference type="Proteomes" id="UP000023268"/>
    </source>
</evidence>
<dbReference type="InterPro" id="IPR042100">
    <property type="entry name" value="Bug_dom1"/>
</dbReference>
<dbReference type="OrthoDB" id="8879794at2"/>
<dbReference type="Pfam" id="PF03401">
    <property type="entry name" value="TctC"/>
    <property type="match status" value="1"/>
</dbReference>
<dbReference type="EMBL" id="JEMG01000001">
    <property type="protein sequence ID" value="EYC52315.1"/>
    <property type="molecule type" value="Genomic_DNA"/>
</dbReference>
<dbReference type="eggNOG" id="COG3181">
    <property type="taxonomic scope" value="Bacteria"/>
</dbReference>
<evidence type="ECO:0000256" key="1">
    <source>
        <dbReference type="ARBA" id="ARBA00006987"/>
    </source>
</evidence>